<evidence type="ECO:0000256" key="1">
    <source>
        <dbReference type="ARBA" id="ARBA00001946"/>
    </source>
</evidence>
<name>A0A6U5C3Z7_HEMAN</name>
<keyword evidence="10" id="KW-0460">Magnesium</keyword>
<sequence length="407" mass="46638">MVRGGKLKERDPLFELVLKWITTAEWDMTLTLREAMAKAEHLIEQHVEEPKGSELSRKCPGISAFFTKLPLCRALDNLSKRIAVEERRFVPPTFSEVRQVFNIAQVYEMKGRVEMLTFDADDTIYEHGMDLDKNSWIVEALCTIMETGIYVAVVTAAGYPGKPERYAARFKGLLERFKEKGYGKEVISKFLVMGGECNYMFVVNEDYSLKEVDWELFATERMRSWKDEDINSMMDLAEASLKESCQRLRLDVQCLRKSRAVGCYPKQVGDRLAYEALEDVAMSVHDALRGRTRVPFCAFNGNLDVWVDLGDKRYGIEALQQYLGISEEKCCHMGDRFTHTGNDQRARYVAMTVWVTNPVETEDYLELFLTEMGVEKATLCATNRRHGPIEGSAEWMKAQVVQRNTAS</sequence>
<dbReference type="SUPFAM" id="SSF56784">
    <property type="entry name" value="HAD-like"/>
    <property type="match status" value="1"/>
</dbReference>
<organism evidence="14">
    <name type="scientific">Hemiselmis andersenii</name>
    <name type="common">Cryptophyte alga</name>
    <dbReference type="NCBI Taxonomy" id="464988"/>
    <lineage>
        <taxon>Eukaryota</taxon>
        <taxon>Cryptophyceae</taxon>
        <taxon>Cryptomonadales</taxon>
        <taxon>Hemiselmidaceae</taxon>
        <taxon>Hemiselmis</taxon>
    </lineage>
</organism>
<keyword evidence="6" id="KW-0479">Metal-binding</keyword>
<reference evidence="14" key="1">
    <citation type="submission" date="2021-01" db="EMBL/GenBank/DDBJ databases">
        <authorList>
            <person name="Corre E."/>
            <person name="Pelletier E."/>
            <person name="Niang G."/>
            <person name="Scheremetjew M."/>
            <person name="Finn R."/>
            <person name="Kale V."/>
            <person name="Holt S."/>
            <person name="Cochrane G."/>
            <person name="Meng A."/>
            <person name="Brown T."/>
            <person name="Cohen L."/>
        </authorList>
    </citation>
    <scope>NUCLEOTIDE SEQUENCE</scope>
    <source>
        <strain evidence="13">CCMP441</strain>
        <strain evidence="14">CCMP644</strain>
    </source>
</reference>
<dbReference type="GO" id="GO:0006190">
    <property type="term" value="P:inosine salvage"/>
    <property type="evidence" value="ECO:0007669"/>
    <property type="project" value="InterPro"/>
</dbReference>
<evidence type="ECO:0000256" key="9">
    <source>
        <dbReference type="ARBA" id="ARBA00022840"/>
    </source>
</evidence>
<evidence type="ECO:0000256" key="3">
    <source>
        <dbReference type="ARBA" id="ARBA00011881"/>
    </source>
</evidence>
<evidence type="ECO:0000256" key="6">
    <source>
        <dbReference type="ARBA" id="ARBA00022723"/>
    </source>
</evidence>
<evidence type="ECO:0000256" key="10">
    <source>
        <dbReference type="ARBA" id="ARBA00022842"/>
    </source>
</evidence>
<evidence type="ECO:0000256" key="11">
    <source>
        <dbReference type="ARBA" id="ARBA00023080"/>
    </source>
</evidence>
<evidence type="ECO:0000256" key="5">
    <source>
        <dbReference type="ARBA" id="ARBA00015544"/>
    </source>
</evidence>
<evidence type="ECO:0000256" key="4">
    <source>
        <dbReference type="ARBA" id="ARBA00012894"/>
    </source>
</evidence>
<evidence type="ECO:0000256" key="8">
    <source>
        <dbReference type="ARBA" id="ARBA00022801"/>
    </source>
</evidence>
<accession>A0A6U5C3Z7</accession>
<dbReference type="GO" id="GO:0071592">
    <property type="term" value="P:nicotinic acid riboside biosynthetic process"/>
    <property type="evidence" value="ECO:0007669"/>
    <property type="project" value="TreeGrafter"/>
</dbReference>
<proteinExistence type="inferred from homology"/>
<evidence type="ECO:0000256" key="7">
    <source>
        <dbReference type="ARBA" id="ARBA00022741"/>
    </source>
</evidence>
<keyword evidence="7" id="KW-0547">Nucleotide-binding</keyword>
<dbReference type="Pfam" id="PF06437">
    <property type="entry name" value="ISN1"/>
    <property type="match status" value="1"/>
</dbReference>
<comment type="cofactor">
    <cofactor evidence="1">
        <name>Mg(2+)</name>
        <dbReference type="ChEBI" id="CHEBI:18420"/>
    </cofactor>
</comment>
<dbReference type="InterPro" id="IPR009453">
    <property type="entry name" value="ISN1"/>
</dbReference>
<comment type="catalytic activity">
    <reaction evidence="12">
        <text>IMP + H2O = inosine + phosphate</text>
        <dbReference type="Rhea" id="RHEA:27718"/>
        <dbReference type="ChEBI" id="CHEBI:15377"/>
        <dbReference type="ChEBI" id="CHEBI:17596"/>
        <dbReference type="ChEBI" id="CHEBI:43474"/>
        <dbReference type="ChEBI" id="CHEBI:58053"/>
        <dbReference type="EC" id="3.1.3.99"/>
    </reaction>
</comment>
<comment type="subunit">
    <text evidence="3">Homotetramer.</text>
</comment>
<dbReference type="EC" id="3.1.3.99" evidence="4"/>
<dbReference type="AlphaFoldDB" id="A0A6U5C3Z7"/>
<dbReference type="EMBL" id="HBFX01056846">
    <property type="protein sequence ID" value="CAD8983209.1"/>
    <property type="molecule type" value="Transcribed_RNA"/>
</dbReference>
<evidence type="ECO:0000313" key="13">
    <source>
        <dbReference type="EMBL" id="CAD8746519.1"/>
    </source>
</evidence>
<comment type="similarity">
    <text evidence="2">Belongs to the ISN1 family.</text>
</comment>
<protein>
    <recommendedName>
        <fullName evidence="5">IMP-specific 5'-nucleotidase 1</fullName>
        <ecNumber evidence="4">3.1.3.99</ecNumber>
    </recommendedName>
</protein>
<keyword evidence="11" id="KW-0546">Nucleotide metabolism</keyword>
<dbReference type="GO" id="GO:0005524">
    <property type="term" value="F:ATP binding"/>
    <property type="evidence" value="ECO:0007669"/>
    <property type="project" value="UniProtKB-KW"/>
</dbReference>
<dbReference type="PANTHER" id="PTHR28213">
    <property type="entry name" value="IMP-SPECIFIC 5'-NUCLEOTIDASE 1"/>
    <property type="match status" value="1"/>
</dbReference>
<evidence type="ECO:0000256" key="2">
    <source>
        <dbReference type="ARBA" id="ARBA00005307"/>
    </source>
</evidence>
<dbReference type="InterPro" id="IPR036412">
    <property type="entry name" value="HAD-like_sf"/>
</dbReference>
<dbReference type="GO" id="GO:0009117">
    <property type="term" value="P:nucleotide metabolic process"/>
    <property type="evidence" value="ECO:0007669"/>
    <property type="project" value="UniProtKB-KW"/>
</dbReference>
<gene>
    <name evidence="14" type="ORF">HAND00432_LOCUS34219</name>
    <name evidence="13" type="ORF">HAND1043_LOCUS13016</name>
</gene>
<dbReference type="EMBL" id="HBFK01021032">
    <property type="protein sequence ID" value="CAD8746519.1"/>
    <property type="molecule type" value="Transcribed_RNA"/>
</dbReference>
<keyword evidence="8" id="KW-0378">Hydrolase</keyword>
<dbReference type="GO" id="GO:0008253">
    <property type="term" value="F:5'-nucleotidase activity"/>
    <property type="evidence" value="ECO:0007669"/>
    <property type="project" value="InterPro"/>
</dbReference>
<dbReference type="GO" id="GO:0000287">
    <property type="term" value="F:magnesium ion binding"/>
    <property type="evidence" value="ECO:0007669"/>
    <property type="project" value="InterPro"/>
</dbReference>
<evidence type="ECO:0000313" key="14">
    <source>
        <dbReference type="EMBL" id="CAD8983209.1"/>
    </source>
</evidence>
<dbReference type="GO" id="GO:0071590">
    <property type="term" value="P:nicotinamide riboside biosynthetic process"/>
    <property type="evidence" value="ECO:0007669"/>
    <property type="project" value="TreeGrafter"/>
</dbReference>
<dbReference type="PANTHER" id="PTHR28213:SF1">
    <property type="entry name" value="IMP-SPECIFIC 5'-NUCLEOTIDASE 1"/>
    <property type="match status" value="1"/>
</dbReference>
<evidence type="ECO:0000256" key="12">
    <source>
        <dbReference type="ARBA" id="ARBA00047413"/>
    </source>
</evidence>
<keyword evidence="9" id="KW-0067">ATP-binding</keyword>